<evidence type="ECO:0000313" key="12">
    <source>
        <dbReference type="Proteomes" id="UP000305674"/>
    </source>
</evidence>
<dbReference type="GO" id="GO:0005829">
    <property type="term" value="C:cytosol"/>
    <property type="evidence" value="ECO:0007669"/>
    <property type="project" value="TreeGrafter"/>
</dbReference>
<evidence type="ECO:0000256" key="5">
    <source>
        <dbReference type="ARBA" id="ARBA00022833"/>
    </source>
</evidence>
<dbReference type="GO" id="GO:0006508">
    <property type="term" value="P:proteolysis"/>
    <property type="evidence" value="ECO:0007669"/>
    <property type="project" value="UniProtKB-UniRule"/>
</dbReference>
<dbReference type="GO" id="GO:0008270">
    <property type="term" value="F:zinc ion binding"/>
    <property type="evidence" value="ECO:0007669"/>
    <property type="project" value="InterPro"/>
</dbReference>
<dbReference type="GO" id="GO:0006518">
    <property type="term" value="P:peptide metabolic process"/>
    <property type="evidence" value="ECO:0007669"/>
    <property type="project" value="InterPro"/>
</dbReference>
<feature type="binding site" evidence="9">
    <location>
        <position position="377"/>
    </location>
    <ligand>
        <name>Zn(2+)</name>
        <dbReference type="ChEBI" id="CHEBI:29105"/>
        <label>2</label>
    </ligand>
</feature>
<comment type="similarity">
    <text evidence="1">Belongs to the peptidase M20B family.</text>
</comment>
<reference evidence="11 12" key="1">
    <citation type="submission" date="2019-04" db="EMBL/GenBank/DDBJ databases">
        <authorList>
            <person name="Hwang J.C."/>
        </authorList>
    </citation>
    <scope>NUCLEOTIDE SEQUENCE [LARGE SCALE GENOMIC DNA]</scope>
    <source>
        <strain evidence="11 12">IMCC35001</strain>
    </source>
</reference>
<dbReference type="EC" id="3.4.11.4" evidence="7"/>
<proteinExistence type="inferred from homology"/>
<dbReference type="InterPro" id="IPR001261">
    <property type="entry name" value="ArgE/DapE_CS"/>
</dbReference>
<dbReference type="PROSITE" id="PS00758">
    <property type="entry name" value="ARGE_DAPE_CPG2_1"/>
    <property type="match status" value="1"/>
</dbReference>
<gene>
    <name evidence="11" type="primary">pepT</name>
    <name evidence="11" type="ORF">FCL40_09925</name>
</gene>
<feature type="binding site" evidence="9">
    <location>
        <position position="140"/>
    </location>
    <ligand>
        <name>Zn(2+)</name>
        <dbReference type="ChEBI" id="CHEBI:29105"/>
        <label>1</label>
    </ligand>
</feature>
<dbReference type="PIRSF" id="PIRSF037215">
    <property type="entry name" value="Peptidase_M20B"/>
    <property type="match status" value="1"/>
</dbReference>
<evidence type="ECO:0000256" key="6">
    <source>
        <dbReference type="ARBA" id="ARBA00023049"/>
    </source>
</evidence>
<dbReference type="PROSITE" id="PS00759">
    <property type="entry name" value="ARGE_DAPE_CPG2_2"/>
    <property type="match status" value="1"/>
</dbReference>
<keyword evidence="11" id="KW-0031">Aminopeptidase</keyword>
<keyword evidence="12" id="KW-1185">Reference proteome</keyword>
<feature type="active site" evidence="8">
    <location>
        <position position="80"/>
    </location>
</feature>
<evidence type="ECO:0000313" key="11">
    <source>
        <dbReference type="EMBL" id="TKB48948.1"/>
    </source>
</evidence>
<feature type="binding site" evidence="9">
    <location>
        <position position="197"/>
    </location>
    <ligand>
        <name>Zn(2+)</name>
        <dbReference type="ChEBI" id="CHEBI:29105"/>
        <label>1</label>
    </ligand>
</feature>
<dbReference type="EMBL" id="SWCI01000005">
    <property type="protein sequence ID" value="TKB48948.1"/>
    <property type="molecule type" value="Genomic_DNA"/>
</dbReference>
<keyword evidence="6" id="KW-0482">Metalloprotease</keyword>
<feature type="active site" description="Proton acceptor" evidence="8">
    <location>
        <position position="174"/>
    </location>
</feature>
<dbReference type="Pfam" id="PF07687">
    <property type="entry name" value="M20_dimer"/>
    <property type="match status" value="1"/>
</dbReference>
<evidence type="ECO:0000256" key="3">
    <source>
        <dbReference type="ARBA" id="ARBA00022723"/>
    </source>
</evidence>
<dbReference type="PANTHER" id="PTHR42994">
    <property type="entry name" value="PEPTIDASE T"/>
    <property type="match status" value="1"/>
</dbReference>
<protein>
    <recommendedName>
        <fullName evidence="7">Peptidase T</fullName>
        <ecNumber evidence="7">3.4.11.4</ecNumber>
    </recommendedName>
</protein>
<feature type="binding site" evidence="9">
    <location>
        <position position="175"/>
    </location>
    <ligand>
        <name>Zn(2+)</name>
        <dbReference type="ChEBI" id="CHEBI:29105"/>
        <label>2</label>
    </ligand>
</feature>
<comment type="cofactor">
    <cofactor evidence="9">
        <name>Zn(2+)</name>
        <dbReference type="ChEBI" id="CHEBI:29105"/>
    </cofactor>
    <text evidence="9">Binds 2 Zn(2+) ions per subunit.</text>
</comment>
<dbReference type="InterPro" id="IPR036264">
    <property type="entry name" value="Bact_exopeptidase_dim_dom"/>
</dbReference>
<evidence type="ECO:0000256" key="9">
    <source>
        <dbReference type="PIRSR" id="PIRSR037215-2"/>
    </source>
</evidence>
<dbReference type="SUPFAM" id="SSF53187">
    <property type="entry name" value="Zn-dependent exopeptidases"/>
    <property type="match status" value="1"/>
</dbReference>
<evidence type="ECO:0000256" key="7">
    <source>
        <dbReference type="NCBIfam" id="TIGR01882"/>
    </source>
</evidence>
<dbReference type="InterPro" id="IPR011650">
    <property type="entry name" value="Peptidase_M20_dimer"/>
</dbReference>
<dbReference type="InterPro" id="IPR002933">
    <property type="entry name" value="Peptidase_M20"/>
</dbReference>
<keyword evidence="5 9" id="KW-0862">Zinc</keyword>
<dbReference type="AlphaFoldDB" id="A0A4U1BDU3"/>
<dbReference type="NCBIfam" id="TIGR01882">
    <property type="entry name" value="peptidase-T"/>
    <property type="match status" value="1"/>
</dbReference>
<comment type="caution">
    <text evidence="11">The sequence shown here is derived from an EMBL/GenBank/DDBJ whole genome shotgun (WGS) entry which is preliminary data.</text>
</comment>
<organism evidence="11 12">
    <name type="scientific">Ferrimonas sediminicola</name>
    <dbReference type="NCBI Taxonomy" id="2569538"/>
    <lineage>
        <taxon>Bacteria</taxon>
        <taxon>Pseudomonadati</taxon>
        <taxon>Pseudomonadota</taxon>
        <taxon>Gammaproteobacteria</taxon>
        <taxon>Alteromonadales</taxon>
        <taxon>Ferrimonadaceae</taxon>
        <taxon>Ferrimonas</taxon>
    </lineage>
</organism>
<name>A0A4U1BDU3_9GAMM</name>
<dbReference type="InterPro" id="IPR010161">
    <property type="entry name" value="Peptidase_M20B"/>
</dbReference>
<keyword evidence="4 11" id="KW-0378">Hydrolase</keyword>
<evidence type="ECO:0000256" key="1">
    <source>
        <dbReference type="ARBA" id="ARBA00009692"/>
    </source>
</evidence>
<evidence type="ECO:0000259" key="10">
    <source>
        <dbReference type="Pfam" id="PF07687"/>
    </source>
</evidence>
<dbReference type="Gene3D" id="3.30.70.360">
    <property type="match status" value="1"/>
</dbReference>
<dbReference type="GO" id="GO:0045148">
    <property type="term" value="F:tripeptide aminopeptidase activity"/>
    <property type="evidence" value="ECO:0007669"/>
    <property type="project" value="UniProtKB-UniRule"/>
</dbReference>
<evidence type="ECO:0000256" key="8">
    <source>
        <dbReference type="PIRSR" id="PIRSR037215-1"/>
    </source>
</evidence>
<dbReference type="CDD" id="cd03892">
    <property type="entry name" value="M20_peptT"/>
    <property type="match status" value="1"/>
</dbReference>
<keyword evidence="2" id="KW-0645">Protease</keyword>
<evidence type="ECO:0000256" key="2">
    <source>
        <dbReference type="ARBA" id="ARBA00022670"/>
    </source>
</evidence>
<accession>A0A4U1BDU3</accession>
<dbReference type="NCBIfam" id="NF003976">
    <property type="entry name" value="PRK05469.1"/>
    <property type="match status" value="1"/>
</dbReference>
<dbReference type="OrthoDB" id="9804934at2"/>
<dbReference type="PANTHER" id="PTHR42994:SF1">
    <property type="entry name" value="PEPTIDASE T"/>
    <property type="match status" value="1"/>
</dbReference>
<dbReference type="NCBIfam" id="NF009920">
    <property type="entry name" value="PRK13381.1"/>
    <property type="match status" value="1"/>
</dbReference>
<dbReference type="Pfam" id="PF01546">
    <property type="entry name" value="Peptidase_M20"/>
    <property type="match status" value="1"/>
</dbReference>
<dbReference type="GO" id="GO:0008237">
    <property type="term" value="F:metallopeptidase activity"/>
    <property type="evidence" value="ECO:0007669"/>
    <property type="project" value="UniProtKB-KW"/>
</dbReference>
<sequence>MDKLLDRFLHYVTFDTQSNAESDSLPSTPGQLVLARALYGELTNLGFDEVSLDDNGYVMATLPANCGRELPTIGFIAHMDTAPDASGRGVRPQIIRQYDGGVIPLGEQGERLDPAQYPVLSSLVGQTLITTDGSTLLGADNKAGIAEIITAMMVLKANPQIEHGPIRIGFTPDEEIGLGASEFDVAKFGAQWAYTIDGGPVGELEFENFNAASATLVFSGNSVHPGSAKGKLVNALTLATAFHQQMPMGETPEHTEGYEGFFHLVGIKGGTAEASLHYIVRDFCLDSLGRRRAFLQAQADAFTRAGRPCELQWQEGYRNMKEQVAPHPHIIELARDAMIQCGVVPEIKPIRGGTDGAVLSYKGLPCPNIFTGGYNFHGKHEFITLEGMERAVAVIVRLCQLTADRS</sequence>
<evidence type="ECO:0000256" key="4">
    <source>
        <dbReference type="ARBA" id="ARBA00022801"/>
    </source>
</evidence>
<feature type="binding site" evidence="9">
    <location>
        <position position="78"/>
    </location>
    <ligand>
        <name>Zn(2+)</name>
        <dbReference type="ChEBI" id="CHEBI:29105"/>
        <label>1</label>
    </ligand>
</feature>
<dbReference type="Proteomes" id="UP000305674">
    <property type="component" value="Unassembled WGS sequence"/>
</dbReference>
<dbReference type="SUPFAM" id="SSF55031">
    <property type="entry name" value="Bacterial exopeptidase dimerisation domain"/>
    <property type="match status" value="1"/>
</dbReference>
<feature type="binding site" evidence="9">
    <location>
        <position position="140"/>
    </location>
    <ligand>
        <name>Zn(2+)</name>
        <dbReference type="ChEBI" id="CHEBI:29105"/>
        <label>2</label>
    </ligand>
</feature>
<dbReference type="Gene3D" id="3.40.630.10">
    <property type="entry name" value="Zn peptidases"/>
    <property type="match status" value="1"/>
</dbReference>
<feature type="domain" description="Peptidase M20 dimerisation" evidence="10">
    <location>
        <begin position="207"/>
        <end position="282"/>
    </location>
</feature>
<dbReference type="RefSeq" id="WP_136853141.1">
    <property type="nucleotide sequence ID" value="NZ_SWCI01000005.1"/>
</dbReference>
<keyword evidence="3 9" id="KW-0479">Metal-binding</keyword>